<name>A0A1C4TW74_9ACTN</name>
<evidence type="ECO:0000313" key="2">
    <source>
        <dbReference type="EMBL" id="MBO4139446.1"/>
    </source>
</evidence>
<dbReference type="EMBL" id="CP024087">
    <property type="protein sequence ID" value="AYF30951.1"/>
    <property type="molecule type" value="Genomic_DNA"/>
</dbReference>
<sequence>MALIPPQQLAQERVVAADAILGGQVDLRAYPHRHLLVRANNTWGRRAFQPLMEAVEHLSNYGWELVTMTSVGDGHHVYAAMRRTA</sequence>
<keyword evidence="4" id="KW-1185">Reference proteome</keyword>
<proteinExistence type="predicted"/>
<evidence type="ECO:0000313" key="1">
    <source>
        <dbReference type="EMBL" id="AYF30951.1"/>
    </source>
</evidence>
<evidence type="ECO:0000313" key="4">
    <source>
        <dbReference type="Proteomes" id="UP000199405"/>
    </source>
</evidence>
<evidence type="ECO:0000313" key="5">
    <source>
        <dbReference type="Proteomes" id="UP000267804"/>
    </source>
</evidence>
<evidence type="ECO:0000313" key="3">
    <source>
        <dbReference type="EMBL" id="SCE63644.1"/>
    </source>
</evidence>
<dbReference type="KEGG" id="mtua:CSH63_26605"/>
<reference evidence="2" key="3">
    <citation type="submission" date="2021-03" db="EMBL/GenBank/DDBJ databases">
        <title>X isolated from Micromonospora tulbaghiae.</title>
        <authorList>
            <person name="Stennett H.L."/>
        </authorList>
    </citation>
    <scope>NUCLEOTIDE SEQUENCE</scope>
    <source>
        <strain evidence="2">28M1-20</strain>
    </source>
</reference>
<evidence type="ECO:0008006" key="6">
    <source>
        <dbReference type="Google" id="ProtNLM"/>
    </source>
</evidence>
<dbReference type="Proteomes" id="UP000199405">
    <property type="component" value="Unassembled WGS sequence"/>
</dbReference>
<dbReference type="EMBL" id="JAGFVQ010000005">
    <property type="protein sequence ID" value="MBO4139446.1"/>
    <property type="molecule type" value="Genomic_DNA"/>
</dbReference>
<reference evidence="1 5" key="2">
    <citation type="submission" date="2017-10" db="EMBL/GenBank/DDBJ databases">
        <title>Integration of genomic and chemical information greatly accelerates assignment of the full stereostructure of myelolactone, a potent inhibitor of myeloma from a marine-derived Micromonospora.</title>
        <authorList>
            <person name="Kim M.C."/>
            <person name="Machado H."/>
            <person name="Jensen P.R."/>
            <person name="Fenical W."/>
        </authorList>
    </citation>
    <scope>NUCLEOTIDE SEQUENCE [LARGE SCALE GENOMIC DNA]</scope>
    <source>
        <strain evidence="1 5">CNY-010</strain>
    </source>
</reference>
<dbReference type="AlphaFoldDB" id="A0A1C4TW74"/>
<dbReference type="Proteomes" id="UP000669887">
    <property type="component" value="Unassembled WGS sequence"/>
</dbReference>
<accession>A0A1C4TW74</accession>
<dbReference type="EMBL" id="FMCQ01000001">
    <property type="protein sequence ID" value="SCE63644.1"/>
    <property type="molecule type" value="Genomic_DNA"/>
</dbReference>
<gene>
    <name evidence="1" type="ORF">CSH63_26605</name>
    <name evidence="3" type="ORF">GA0070562_1037</name>
    <name evidence="2" type="ORF">J5U46_04665</name>
</gene>
<dbReference type="Proteomes" id="UP000267804">
    <property type="component" value="Chromosome"/>
</dbReference>
<reference evidence="3 4" key="1">
    <citation type="submission" date="2016-06" db="EMBL/GenBank/DDBJ databases">
        <authorList>
            <person name="Varghese N."/>
            <person name="Submissions Spin"/>
        </authorList>
    </citation>
    <scope>NUCLEOTIDE SEQUENCE [LARGE SCALE GENOMIC DNA]</scope>
    <source>
        <strain evidence="3 4">DSM 45142</strain>
    </source>
</reference>
<organism evidence="1 5">
    <name type="scientific">Micromonospora tulbaghiae</name>
    <dbReference type="NCBI Taxonomy" id="479978"/>
    <lineage>
        <taxon>Bacteria</taxon>
        <taxon>Bacillati</taxon>
        <taxon>Actinomycetota</taxon>
        <taxon>Actinomycetes</taxon>
        <taxon>Micromonosporales</taxon>
        <taxon>Micromonosporaceae</taxon>
        <taxon>Micromonospora</taxon>
    </lineage>
</organism>
<dbReference type="RefSeq" id="WP_047890511.1">
    <property type="nucleotide sequence ID" value="NZ_CP024087.1"/>
</dbReference>
<dbReference type="GeneID" id="93467857"/>
<protein>
    <recommendedName>
        <fullName evidence="6">DUF4177 domain-containing protein</fullName>
    </recommendedName>
</protein>